<dbReference type="AlphaFoldDB" id="A0A365K3Q1"/>
<evidence type="ECO:0000313" key="1">
    <source>
        <dbReference type="EMBL" id="RAZ67266.1"/>
    </source>
</evidence>
<reference evidence="1 2" key="1">
    <citation type="submission" date="2018-06" db="EMBL/GenBank/DDBJ databases">
        <title>The draft genome sequences of strains SCU63 and S1.</title>
        <authorList>
            <person name="Gan L."/>
        </authorList>
    </citation>
    <scope>NUCLEOTIDE SEQUENCE [LARGE SCALE GENOMIC DNA]</scope>
    <source>
        <strain evidence="1 2">S1</strain>
    </source>
</reference>
<dbReference type="EMBL" id="QLZQ01000004">
    <property type="protein sequence ID" value="RAZ67266.1"/>
    <property type="molecule type" value="Genomic_DNA"/>
</dbReference>
<comment type="caution">
    <text evidence="1">The sequence shown here is derived from an EMBL/GenBank/DDBJ whole genome shotgun (WGS) entry which is preliminary data.</text>
</comment>
<protein>
    <submittedName>
        <fullName evidence="1">Uncharacterized protein</fullName>
    </submittedName>
</protein>
<evidence type="ECO:0000313" key="2">
    <source>
        <dbReference type="Proteomes" id="UP000251869"/>
    </source>
</evidence>
<dbReference type="RefSeq" id="WP_112233204.1">
    <property type="nucleotide sequence ID" value="NZ_QLZQ01000004.1"/>
</dbReference>
<dbReference type="Proteomes" id="UP000251869">
    <property type="component" value="Unassembled WGS sequence"/>
</dbReference>
<name>A0A365K3Q1_9BACL</name>
<proteinExistence type="predicted"/>
<gene>
    <name evidence="1" type="ORF">DP119_10905</name>
</gene>
<dbReference type="OrthoDB" id="10000098at2"/>
<accession>A0A365K3Q1</accession>
<keyword evidence="2" id="KW-1185">Reference proteome</keyword>
<organism evidence="1 2">
    <name type="scientific">Planococcus maitriensis</name>
    <dbReference type="NCBI Taxonomy" id="221799"/>
    <lineage>
        <taxon>Bacteria</taxon>
        <taxon>Bacillati</taxon>
        <taxon>Bacillota</taxon>
        <taxon>Bacilli</taxon>
        <taxon>Bacillales</taxon>
        <taxon>Caryophanaceae</taxon>
        <taxon>Planococcus</taxon>
    </lineage>
</organism>
<sequence length="103" mass="12189">MEKVTKEEIDEIKQLEESYNKQIMEIALYENKLSPPSVLPKYNKIKVDESKLYKQAVELLSVNSEVQNKDIAIELLKNISINSKSKFMRKIALEMLKEKWWDK</sequence>